<name>A0ABU9E942_9BACT</name>
<comment type="caution">
    <text evidence="1">The sequence shown here is derived from an EMBL/GenBank/DDBJ whole genome shotgun (WGS) entry which is preliminary data.</text>
</comment>
<dbReference type="PROSITE" id="PS51318">
    <property type="entry name" value="TAT"/>
    <property type="match status" value="1"/>
</dbReference>
<dbReference type="InterPro" id="IPR010869">
    <property type="entry name" value="DUF1501"/>
</dbReference>
<dbReference type="RefSeq" id="WP_405277441.1">
    <property type="nucleotide sequence ID" value="NZ_JBBHLI010000004.1"/>
</dbReference>
<evidence type="ECO:0000313" key="2">
    <source>
        <dbReference type="Proteomes" id="UP001484239"/>
    </source>
</evidence>
<reference evidence="1 2" key="1">
    <citation type="submission" date="2024-02" db="EMBL/GenBank/DDBJ databases">
        <title>A novel Gemmatimonadota bacterium.</title>
        <authorList>
            <person name="Du Z.-J."/>
            <person name="Ye Y.-Q."/>
        </authorList>
    </citation>
    <scope>NUCLEOTIDE SEQUENCE [LARGE SCALE GENOMIC DNA]</scope>
    <source>
        <strain evidence="1 2">DH-20</strain>
    </source>
</reference>
<dbReference type="Proteomes" id="UP001484239">
    <property type="component" value="Unassembled WGS sequence"/>
</dbReference>
<dbReference type="EMBL" id="JBBHLI010000004">
    <property type="protein sequence ID" value="MEK9501256.1"/>
    <property type="molecule type" value="Genomic_DNA"/>
</dbReference>
<evidence type="ECO:0000313" key="1">
    <source>
        <dbReference type="EMBL" id="MEK9501256.1"/>
    </source>
</evidence>
<dbReference type="PANTHER" id="PTHR43737:SF1">
    <property type="entry name" value="DUF1501 DOMAIN-CONTAINING PROTEIN"/>
    <property type="match status" value="1"/>
</dbReference>
<dbReference type="PANTHER" id="PTHR43737">
    <property type="entry name" value="BLL7424 PROTEIN"/>
    <property type="match status" value="1"/>
</dbReference>
<keyword evidence="2" id="KW-1185">Reference proteome</keyword>
<protein>
    <submittedName>
        <fullName evidence="1">DUF1501 domain-containing protein</fullName>
    </submittedName>
</protein>
<gene>
    <name evidence="1" type="ORF">WI372_09720</name>
</gene>
<accession>A0ABU9E942</accession>
<organism evidence="1 2">
    <name type="scientific">Gaopeijia maritima</name>
    <dbReference type="NCBI Taxonomy" id="3119007"/>
    <lineage>
        <taxon>Bacteria</taxon>
        <taxon>Pseudomonadati</taxon>
        <taxon>Gemmatimonadota</taxon>
        <taxon>Longimicrobiia</taxon>
        <taxon>Gaopeijiales</taxon>
        <taxon>Gaopeijiaceae</taxon>
        <taxon>Gaopeijia</taxon>
    </lineage>
</organism>
<dbReference type="InterPro" id="IPR006311">
    <property type="entry name" value="TAT_signal"/>
</dbReference>
<dbReference type="Pfam" id="PF07394">
    <property type="entry name" value="DUF1501"/>
    <property type="match status" value="1"/>
</dbReference>
<proteinExistence type="predicted"/>
<sequence length="391" mass="41876">MTIDRRTFLHATGMCFGGVATFGFPTVQFASVPEPGRLVFVLLRGGFDGLAALVPVGDPEYADLRAGMAFEPGDLFGLDGTFGLAPGLEPLREFWDAGEMVALHAMAIPFRTRSHFDGQAVLETGLGRPEGSADGWLNRLLQVMEGERSGIAVAAGMPRSLIGSYPVSTWSPAELGAVDDAYLDRLHLLYRSDPRLFNRFEAAVQQRDRVGDESMGEGGGRNADVGELFRAAARLIRTEAGPNVAALELSGWDTHANQGLVGGPLDRLLGRLAEGLVAFRDEMQERWSDTTVVVMTEFGRTARPNGTRGTDHGTAGAGFVLGPRVAGGRVVADWPGLADRQLYEGRDLHPTLDTRAVLKGIVQGAFDLTAGQADRVFPDSVGVRGRVDLMA</sequence>